<evidence type="ECO:0000256" key="1">
    <source>
        <dbReference type="SAM" id="MobiDB-lite"/>
    </source>
</evidence>
<evidence type="ECO:0000313" key="2">
    <source>
        <dbReference type="EMBL" id="MFD0315886.1"/>
    </source>
</evidence>
<gene>
    <name evidence="2" type="ORF">ACFQZ6_16940</name>
</gene>
<accession>A0ABW2W9T3</accession>
<protein>
    <submittedName>
        <fullName evidence="2">DUF6281 family protein</fullName>
    </submittedName>
</protein>
<dbReference type="RefSeq" id="WP_381609734.1">
    <property type="nucleotide sequence ID" value="NZ_JBHTEB010000001.1"/>
</dbReference>
<comment type="caution">
    <text evidence="2">The sequence shown here is derived from an EMBL/GenBank/DDBJ whole genome shotgun (WGS) entry which is preliminary data.</text>
</comment>
<dbReference type="InterPro" id="IPR046248">
    <property type="entry name" value="DUF6281"/>
</dbReference>
<name>A0ABW2W9T3_9ACTN</name>
<evidence type="ECO:0000313" key="3">
    <source>
        <dbReference type="Proteomes" id="UP001597023"/>
    </source>
</evidence>
<keyword evidence="3" id="KW-1185">Reference proteome</keyword>
<proteinExistence type="predicted"/>
<reference evidence="3" key="1">
    <citation type="journal article" date="2019" name="Int. J. Syst. Evol. Microbiol.">
        <title>The Global Catalogue of Microorganisms (GCM) 10K type strain sequencing project: providing services to taxonomists for standard genome sequencing and annotation.</title>
        <authorList>
            <consortium name="The Broad Institute Genomics Platform"/>
            <consortium name="The Broad Institute Genome Sequencing Center for Infectious Disease"/>
            <person name="Wu L."/>
            <person name="Ma J."/>
        </authorList>
    </citation>
    <scope>NUCLEOTIDE SEQUENCE [LARGE SCALE GENOMIC DNA]</scope>
    <source>
        <strain evidence="3">CGMCC 4.7400</strain>
    </source>
</reference>
<organism evidence="2 3">
    <name type="scientific">Streptomyces flavalbus</name>
    <dbReference type="NCBI Taxonomy" id="2665155"/>
    <lineage>
        <taxon>Bacteria</taxon>
        <taxon>Bacillati</taxon>
        <taxon>Actinomycetota</taxon>
        <taxon>Actinomycetes</taxon>
        <taxon>Kitasatosporales</taxon>
        <taxon>Streptomycetaceae</taxon>
        <taxon>Streptomyces</taxon>
    </lineage>
</organism>
<dbReference type="Pfam" id="PF19797">
    <property type="entry name" value="DUF6281"/>
    <property type="match status" value="1"/>
</dbReference>
<dbReference type="Proteomes" id="UP001597023">
    <property type="component" value="Unassembled WGS sequence"/>
</dbReference>
<sequence>MSCAYVVAYDGRAYWGTGDGGFEVRESIGTATQPPCDDTPGAEGDGGTGGAGVLTAYRVEGLDTGTAIAVGTSPDDVVLTRVDPDKLGADVVRELFEGN</sequence>
<feature type="region of interest" description="Disordered" evidence="1">
    <location>
        <begin position="25"/>
        <end position="50"/>
    </location>
</feature>
<dbReference type="EMBL" id="JBHTEB010000001">
    <property type="protein sequence ID" value="MFD0315886.1"/>
    <property type="molecule type" value="Genomic_DNA"/>
</dbReference>